<keyword evidence="2" id="KW-0812">Transmembrane</keyword>
<sequence>MPRRNARQSGRPKSATRSFRSSEEKTAEKTAAKRFQPIPRALDSFVKHLDPQHVYIIHLDREDRTVKFYAMFVSFFINMCIVAFALYRLYVGFFSYPAMISALWNKNSPARNMPADATAQTTIWMLFYRTSGIMIDYLVLNFLVPLPCQFFFEGPVAWRRAIGFMVTEVVVRKDRGWAKTLETDHWYKELKNDTIEEVIIPATAAERLGKTGYYLMDTNWSIDFNAMIQAHRYITQRKAHFDDFRTACLINPDAASEAKRKATREYVKTRRDQEKAKQNDSESVGSSSKSSSSNEDNGWLIWRVDPFDEKEEEKESSQRDKMEQIREKLIDLDKEDVFYRWIEILQFEMSGPGEWDAEKQRKCDDQTRELFKENGLDFDEFYEGIGGMEGVIA</sequence>
<dbReference type="EMBL" id="AZGZ01000006">
    <property type="protein sequence ID" value="KZZ94643.1"/>
    <property type="molecule type" value="Genomic_DNA"/>
</dbReference>
<feature type="region of interest" description="Disordered" evidence="1">
    <location>
        <begin position="260"/>
        <end position="297"/>
    </location>
</feature>
<feature type="region of interest" description="Disordered" evidence="1">
    <location>
        <begin position="1"/>
        <end position="31"/>
    </location>
</feature>
<evidence type="ECO:0000313" key="4">
    <source>
        <dbReference type="Proteomes" id="UP000242877"/>
    </source>
</evidence>
<evidence type="ECO:0000256" key="1">
    <source>
        <dbReference type="SAM" id="MobiDB-lite"/>
    </source>
</evidence>
<reference evidence="3 4" key="1">
    <citation type="journal article" date="2016" name="Genome Biol. Evol.">
        <title>Divergent and convergent evolution of fungal pathogenicity.</title>
        <authorList>
            <person name="Shang Y."/>
            <person name="Xiao G."/>
            <person name="Zheng P."/>
            <person name="Cen K."/>
            <person name="Zhan S."/>
            <person name="Wang C."/>
        </authorList>
    </citation>
    <scope>NUCLEOTIDE SEQUENCE [LARGE SCALE GENOMIC DNA]</scope>
    <source>
        <strain evidence="3 4">ARSEF 7405</strain>
    </source>
</reference>
<proteinExistence type="predicted"/>
<dbReference type="Proteomes" id="UP000242877">
    <property type="component" value="Unassembled WGS sequence"/>
</dbReference>
<name>A0A162IK66_9EURO</name>
<evidence type="ECO:0000256" key="2">
    <source>
        <dbReference type="SAM" id="Phobius"/>
    </source>
</evidence>
<gene>
    <name evidence="3" type="ORF">AAP_01943</name>
</gene>
<feature type="compositionally biased region" description="Basic and acidic residues" evidence="1">
    <location>
        <begin position="20"/>
        <end position="31"/>
    </location>
</feature>
<comment type="caution">
    <text evidence="3">The sequence shown here is derived from an EMBL/GenBank/DDBJ whole genome shotgun (WGS) entry which is preliminary data.</text>
</comment>
<keyword evidence="2" id="KW-0472">Membrane</keyword>
<keyword evidence="4" id="KW-1185">Reference proteome</keyword>
<dbReference type="VEuPathDB" id="FungiDB:AAP_01943"/>
<feature type="transmembrane region" description="Helical" evidence="2">
    <location>
        <begin position="68"/>
        <end position="90"/>
    </location>
</feature>
<feature type="compositionally biased region" description="Low complexity" evidence="1">
    <location>
        <begin position="281"/>
        <end position="293"/>
    </location>
</feature>
<dbReference type="AlphaFoldDB" id="A0A162IK66"/>
<accession>A0A162IK66</accession>
<keyword evidence="2" id="KW-1133">Transmembrane helix</keyword>
<dbReference type="OrthoDB" id="5421757at2759"/>
<organism evidence="3 4">
    <name type="scientific">Ascosphaera apis ARSEF 7405</name>
    <dbReference type="NCBI Taxonomy" id="392613"/>
    <lineage>
        <taxon>Eukaryota</taxon>
        <taxon>Fungi</taxon>
        <taxon>Dikarya</taxon>
        <taxon>Ascomycota</taxon>
        <taxon>Pezizomycotina</taxon>
        <taxon>Eurotiomycetes</taxon>
        <taxon>Eurotiomycetidae</taxon>
        <taxon>Onygenales</taxon>
        <taxon>Ascosphaeraceae</taxon>
        <taxon>Ascosphaera</taxon>
    </lineage>
</organism>
<protein>
    <submittedName>
        <fullName evidence="3">Uncharacterized protein</fullName>
    </submittedName>
</protein>
<evidence type="ECO:0000313" key="3">
    <source>
        <dbReference type="EMBL" id="KZZ94643.1"/>
    </source>
</evidence>
<feature type="compositionally biased region" description="Basic and acidic residues" evidence="1">
    <location>
        <begin position="260"/>
        <end position="280"/>
    </location>
</feature>